<sequence>MIKFFRRIRQNLLLENKTGKYLKYALGEIVLVVIGILIALQINNWNNTQQNLKKEQEVLKNLKAEVLQNLEEIKRDHEFNVECLDACYTLLEIDKAKSVNPHKIDSLMGTALDYATFDARLGVVNDVISSGKLELIKNEDLRLLLNQWTGELGDYVEDAMVRRNFISNNYAILTRYIPVRNGDKTQDRSDYQKTYKIKPIKVDISNYQKFINDTEVDNAWYSHYINQSFVTINEEEVERFLLKILDLIDKNIDD</sequence>
<feature type="coiled-coil region" evidence="1">
    <location>
        <begin position="42"/>
        <end position="76"/>
    </location>
</feature>
<comment type="caution">
    <text evidence="3">The sequence shown here is derived from an EMBL/GenBank/DDBJ whole genome shotgun (WGS) entry which is preliminary data.</text>
</comment>
<evidence type="ECO:0000256" key="1">
    <source>
        <dbReference type="SAM" id="Coils"/>
    </source>
</evidence>
<dbReference type="OrthoDB" id="821805at2"/>
<dbReference type="RefSeq" id="WP_054558507.1">
    <property type="nucleotide sequence ID" value="NZ_LDJX01000002.1"/>
</dbReference>
<dbReference type="PATRIC" id="fig|1300341.3.peg.1557"/>
<dbReference type="AlphaFoldDB" id="A0A0P7AXM6"/>
<reference evidence="3 4" key="1">
    <citation type="submission" date="2015-09" db="EMBL/GenBank/DDBJ databases">
        <title>Genome sequence of the marine flavobacterium Croceitalea dokdonensis DOKDO 023 that contains proton- and sodium-pumping rhodopsins.</title>
        <authorList>
            <person name="Kwon S.-K."/>
            <person name="Lee H.K."/>
            <person name="Kwak M.-J."/>
            <person name="Kim J.F."/>
        </authorList>
    </citation>
    <scope>NUCLEOTIDE SEQUENCE [LARGE SCALE GENOMIC DNA]</scope>
    <source>
        <strain evidence="3 4">DOKDO 023</strain>
    </source>
</reference>
<dbReference type="EMBL" id="LDJX01000002">
    <property type="protein sequence ID" value="KPM32934.1"/>
    <property type="molecule type" value="Genomic_DNA"/>
</dbReference>
<dbReference type="InterPro" id="IPR045749">
    <property type="entry name" value="DUF6090"/>
</dbReference>
<evidence type="ECO:0000256" key="2">
    <source>
        <dbReference type="SAM" id="Phobius"/>
    </source>
</evidence>
<protein>
    <submittedName>
        <fullName evidence="3">Uncharacterized protein</fullName>
    </submittedName>
</protein>
<proteinExistence type="predicted"/>
<accession>A0A0P7AXM6</accession>
<feature type="transmembrane region" description="Helical" evidence="2">
    <location>
        <begin position="21"/>
        <end position="42"/>
    </location>
</feature>
<keyword evidence="1" id="KW-0175">Coiled coil</keyword>
<dbReference type="STRING" id="1300341.I595_1361"/>
<organism evidence="3 4">
    <name type="scientific">Croceitalea dokdonensis DOKDO 023</name>
    <dbReference type="NCBI Taxonomy" id="1300341"/>
    <lineage>
        <taxon>Bacteria</taxon>
        <taxon>Pseudomonadati</taxon>
        <taxon>Bacteroidota</taxon>
        <taxon>Flavobacteriia</taxon>
        <taxon>Flavobacteriales</taxon>
        <taxon>Flavobacteriaceae</taxon>
        <taxon>Croceitalea</taxon>
    </lineage>
</organism>
<evidence type="ECO:0000313" key="3">
    <source>
        <dbReference type="EMBL" id="KPM32934.1"/>
    </source>
</evidence>
<keyword evidence="4" id="KW-1185">Reference proteome</keyword>
<dbReference type="Proteomes" id="UP000050280">
    <property type="component" value="Unassembled WGS sequence"/>
</dbReference>
<name>A0A0P7AXM6_9FLAO</name>
<dbReference type="Pfam" id="PF19578">
    <property type="entry name" value="DUF6090"/>
    <property type="match status" value="1"/>
</dbReference>
<evidence type="ECO:0000313" key="4">
    <source>
        <dbReference type="Proteomes" id="UP000050280"/>
    </source>
</evidence>
<keyword evidence="2" id="KW-1133">Transmembrane helix</keyword>
<keyword evidence="2" id="KW-0812">Transmembrane</keyword>
<keyword evidence="2" id="KW-0472">Membrane</keyword>
<gene>
    <name evidence="3" type="ORF">I595_1361</name>
</gene>